<evidence type="ECO:0000313" key="1">
    <source>
        <dbReference type="EMBL" id="MDD9781260.1"/>
    </source>
</evidence>
<accession>A0ABD4WM10</accession>
<dbReference type="Proteomes" id="UP001213771">
    <property type="component" value="Unassembled WGS sequence"/>
</dbReference>
<comment type="caution">
    <text evidence="1">The sequence shown here is derived from an EMBL/GenBank/DDBJ whole genome shotgun (WGS) entry which is preliminary data.</text>
</comment>
<dbReference type="EMBL" id="JARAOX010000096">
    <property type="protein sequence ID" value="MDD9781260.1"/>
    <property type="molecule type" value="Genomic_DNA"/>
</dbReference>
<dbReference type="AlphaFoldDB" id="A0ABD4WM10"/>
<protein>
    <submittedName>
        <fullName evidence="1">Uncharacterized protein</fullName>
    </submittedName>
</protein>
<reference evidence="1 2" key="1">
    <citation type="submission" date="2023-02" db="EMBL/GenBank/DDBJ databases">
        <authorList>
            <person name="Olszewska D."/>
        </authorList>
    </citation>
    <scope>NUCLEOTIDE SEQUENCE [LARGE SCALE GENOMIC DNA]</scope>
    <source>
        <strain evidence="1 2">FDU301</strain>
    </source>
</reference>
<proteinExistence type="predicted"/>
<organism evidence="1 2">
    <name type="scientific">Priestia megaterium</name>
    <name type="common">Bacillus megaterium</name>
    <dbReference type="NCBI Taxonomy" id="1404"/>
    <lineage>
        <taxon>Bacteria</taxon>
        <taxon>Bacillati</taxon>
        <taxon>Bacillota</taxon>
        <taxon>Bacilli</taxon>
        <taxon>Bacillales</taxon>
        <taxon>Bacillaceae</taxon>
        <taxon>Priestia</taxon>
    </lineage>
</organism>
<sequence>MAKMVAFVTSIGENKIRNIATFISNVKEAYKTAMDSYGTAIIKVKVK</sequence>
<name>A0ABD4WM10_PRIMG</name>
<evidence type="ECO:0000313" key="2">
    <source>
        <dbReference type="Proteomes" id="UP001213771"/>
    </source>
</evidence>
<gene>
    <name evidence="1" type="ORF">PVE99_02265</name>
</gene>
<dbReference type="RefSeq" id="WP_179865165.1">
    <property type="nucleotide sequence ID" value="NZ_JARAOX010000096.1"/>
</dbReference>